<evidence type="ECO:0000256" key="3">
    <source>
        <dbReference type="ARBA" id="ARBA00022448"/>
    </source>
</evidence>
<evidence type="ECO:0000256" key="5">
    <source>
        <dbReference type="ARBA" id="ARBA00022692"/>
    </source>
</evidence>
<feature type="transmembrane region" description="Helical" evidence="8">
    <location>
        <begin position="188"/>
        <end position="206"/>
    </location>
</feature>
<evidence type="ECO:0000256" key="2">
    <source>
        <dbReference type="ARBA" id="ARBA00009142"/>
    </source>
</evidence>
<feature type="transmembrane region" description="Helical" evidence="8">
    <location>
        <begin position="73"/>
        <end position="102"/>
    </location>
</feature>
<keyword evidence="3" id="KW-0813">Transport</keyword>
<feature type="transmembrane region" description="Helical" evidence="8">
    <location>
        <begin position="42"/>
        <end position="61"/>
    </location>
</feature>
<evidence type="ECO:0000313" key="10">
    <source>
        <dbReference type="Proteomes" id="UP001320544"/>
    </source>
</evidence>
<accession>A0ABN6MK80</accession>
<evidence type="ECO:0000256" key="1">
    <source>
        <dbReference type="ARBA" id="ARBA00004651"/>
    </source>
</evidence>
<dbReference type="PANTHER" id="PTHR30269:SF37">
    <property type="entry name" value="MEMBRANE TRANSPORTER PROTEIN"/>
    <property type="match status" value="1"/>
</dbReference>
<keyword evidence="7 8" id="KW-0472">Membrane</keyword>
<evidence type="ECO:0000256" key="7">
    <source>
        <dbReference type="ARBA" id="ARBA00023136"/>
    </source>
</evidence>
<dbReference type="RefSeq" id="WP_102380105.1">
    <property type="nucleotide sequence ID" value="NZ_AP025564.1"/>
</dbReference>
<sequence>MEKALFIAAFFFAYTVQAITGFAGNVFAMPVGTQLLGLSSSVAILNAMGFFACGLLTIMNFKSVNWRELAKIVLTMLPFVLIGIWLDTVLPLHILLRIYGVIIVAIGLKNLLQKRQKFLPEWALWVILALAGLVQGMFVSGGALLVIYTVQKLQDKQQFRMTLSATWAILNLIYAVIAYQQGSFTGDVIQIVLMCIPVAVIATWLGNRLQKKISQEKFLKLTYVLLLFVGVMLLVSA</sequence>
<dbReference type="EMBL" id="AP025564">
    <property type="protein sequence ID" value="BDE97679.1"/>
    <property type="molecule type" value="Genomic_DNA"/>
</dbReference>
<proteinExistence type="inferred from homology"/>
<dbReference type="InterPro" id="IPR002781">
    <property type="entry name" value="TM_pro_TauE-like"/>
</dbReference>
<evidence type="ECO:0000256" key="8">
    <source>
        <dbReference type="RuleBase" id="RU363041"/>
    </source>
</evidence>
<name>A0ABN6MK80_9ACTN</name>
<keyword evidence="5 8" id="KW-0812">Transmembrane</keyword>
<feature type="transmembrane region" description="Helical" evidence="8">
    <location>
        <begin position="218"/>
        <end position="236"/>
    </location>
</feature>
<keyword evidence="6 8" id="KW-1133">Transmembrane helix</keyword>
<evidence type="ECO:0000256" key="4">
    <source>
        <dbReference type="ARBA" id="ARBA00022475"/>
    </source>
</evidence>
<evidence type="ECO:0000256" key="6">
    <source>
        <dbReference type="ARBA" id="ARBA00022989"/>
    </source>
</evidence>
<evidence type="ECO:0000313" key="9">
    <source>
        <dbReference type="EMBL" id="BDE97679.1"/>
    </source>
</evidence>
<gene>
    <name evidence="9" type="ORF">CE91St30_30120</name>
</gene>
<keyword evidence="10" id="KW-1185">Reference proteome</keyword>
<dbReference type="Pfam" id="PF01925">
    <property type="entry name" value="TauE"/>
    <property type="match status" value="1"/>
</dbReference>
<feature type="transmembrane region" description="Helical" evidence="8">
    <location>
        <begin position="162"/>
        <end position="182"/>
    </location>
</feature>
<dbReference type="InterPro" id="IPR052017">
    <property type="entry name" value="TSUP"/>
</dbReference>
<dbReference type="PANTHER" id="PTHR30269">
    <property type="entry name" value="TRANSMEMBRANE PROTEIN YFCA"/>
    <property type="match status" value="1"/>
</dbReference>
<protein>
    <recommendedName>
        <fullName evidence="8">Probable membrane transporter protein</fullName>
    </recommendedName>
</protein>
<dbReference type="Proteomes" id="UP001320544">
    <property type="component" value="Chromosome"/>
</dbReference>
<organism evidence="9 10">
    <name type="scientific">Raoultibacter timonensis</name>
    <dbReference type="NCBI Taxonomy" id="1907662"/>
    <lineage>
        <taxon>Bacteria</taxon>
        <taxon>Bacillati</taxon>
        <taxon>Actinomycetota</taxon>
        <taxon>Coriobacteriia</taxon>
        <taxon>Eggerthellales</taxon>
        <taxon>Eggerthellaceae</taxon>
        <taxon>Raoultibacter</taxon>
    </lineage>
</organism>
<keyword evidence="4 8" id="KW-1003">Cell membrane</keyword>
<feature type="transmembrane region" description="Helical" evidence="8">
    <location>
        <begin position="122"/>
        <end position="150"/>
    </location>
</feature>
<comment type="subcellular location">
    <subcellularLocation>
        <location evidence="1 8">Cell membrane</location>
        <topology evidence="1 8">Multi-pass membrane protein</topology>
    </subcellularLocation>
</comment>
<reference evidence="9 10" key="1">
    <citation type="submission" date="2022-01" db="EMBL/GenBank/DDBJ databases">
        <title>Novel bile acid biosynthetic pathways are enriched in the microbiome of centenarians.</title>
        <authorList>
            <person name="Sato Y."/>
            <person name="Atarashi K."/>
            <person name="Plichta R.D."/>
            <person name="Arai Y."/>
            <person name="Sasajima S."/>
            <person name="Kearney M.S."/>
            <person name="Suda W."/>
            <person name="Takeshita K."/>
            <person name="Sasaki T."/>
            <person name="Okamoto S."/>
            <person name="Skelly N.A."/>
            <person name="Okamura Y."/>
            <person name="Vlamakis H."/>
            <person name="Li Y."/>
            <person name="Tanoue T."/>
            <person name="Takei H."/>
            <person name="Nittono H."/>
            <person name="Narushima S."/>
            <person name="Irie J."/>
            <person name="Itoh H."/>
            <person name="Moriya K."/>
            <person name="Sugiura Y."/>
            <person name="Suematsu M."/>
            <person name="Moritoki N."/>
            <person name="Shibata S."/>
            <person name="Littman R.D."/>
            <person name="Fischbach A.M."/>
            <person name="Uwamino Y."/>
            <person name="Inoue T."/>
            <person name="Honda A."/>
            <person name="Hattori M."/>
            <person name="Murai T."/>
            <person name="Xavier J.R."/>
            <person name="Hirose N."/>
            <person name="Honda K."/>
        </authorList>
    </citation>
    <scope>NUCLEOTIDE SEQUENCE [LARGE SCALE GENOMIC DNA]</scope>
    <source>
        <strain evidence="9 10">CE91-St30</strain>
    </source>
</reference>
<comment type="similarity">
    <text evidence="2 8">Belongs to the 4-toluene sulfonate uptake permease (TSUP) (TC 2.A.102) family.</text>
</comment>